<organism evidence="7 8">
    <name type="scientific">Metallococcus carri</name>
    <dbReference type="NCBI Taxonomy" id="1656884"/>
    <lineage>
        <taxon>Bacteria</taxon>
        <taxon>Bacillati</taxon>
        <taxon>Actinomycetota</taxon>
        <taxon>Actinomycetes</taxon>
        <taxon>Micrococcales</taxon>
        <taxon>Dermacoccaceae</taxon>
        <taxon>Metallococcus</taxon>
    </lineage>
</organism>
<feature type="transmembrane region" description="Helical" evidence="5">
    <location>
        <begin position="170"/>
        <end position="187"/>
    </location>
</feature>
<dbReference type="EMBL" id="JAAOIV010000010">
    <property type="protein sequence ID" value="NHN56784.1"/>
    <property type="molecule type" value="Genomic_DNA"/>
</dbReference>
<dbReference type="InterPro" id="IPR052185">
    <property type="entry name" value="IPC_Synthase-Related"/>
</dbReference>
<evidence type="ECO:0000313" key="7">
    <source>
        <dbReference type="EMBL" id="NHN56784.1"/>
    </source>
</evidence>
<keyword evidence="8" id="KW-1185">Reference proteome</keyword>
<dbReference type="GO" id="GO:0016020">
    <property type="term" value="C:membrane"/>
    <property type="evidence" value="ECO:0007669"/>
    <property type="project" value="UniProtKB-SubCell"/>
</dbReference>
<evidence type="ECO:0000313" key="8">
    <source>
        <dbReference type="Proteomes" id="UP000744769"/>
    </source>
</evidence>
<dbReference type="CDD" id="cd03386">
    <property type="entry name" value="PAP2_Aur1_like"/>
    <property type="match status" value="1"/>
</dbReference>
<dbReference type="Proteomes" id="UP000744769">
    <property type="component" value="Unassembled WGS sequence"/>
</dbReference>
<dbReference type="InterPro" id="IPR026841">
    <property type="entry name" value="Aur1/Ipt1"/>
</dbReference>
<evidence type="ECO:0000256" key="3">
    <source>
        <dbReference type="ARBA" id="ARBA00022989"/>
    </source>
</evidence>
<reference evidence="7" key="1">
    <citation type="submission" date="2020-03" db="EMBL/GenBank/DDBJ databases">
        <title>Draft sequencing of Calidifontibacter sp. DB0510.</title>
        <authorList>
            <person name="Kim D.-U."/>
        </authorList>
    </citation>
    <scope>NUCLEOTIDE SEQUENCE</scope>
    <source>
        <strain evidence="7">DB0510</strain>
    </source>
</reference>
<evidence type="ECO:0000256" key="2">
    <source>
        <dbReference type="ARBA" id="ARBA00022692"/>
    </source>
</evidence>
<dbReference type="AlphaFoldDB" id="A0A967B2I3"/>
<dbReference type="PANTHER" id="PTHR31310">
    <property type="match status" value="1"/>
</dbReference>
<evidence type="ECO:0000256" key="1">
    <source>
        <dbReference type="ARBA" id="ARBA00004141"/>
    </source>
</evidence>
<dbReference type="RefSeq" id="WP_166197444.1">
    <property type="nucleotide sequence ID" value="NZ_JAAOIV010000010.1"/>
</dbReference>
<evidence type="ECO:0000256" key="5">
    <source>
        <dbReference type="SAM" id="Phobius"/>
    </source>
</evidence>
<dbReference type="Pfam" id="PF14378">
    <property type="entry name" value="PAP2_3"/>
    <property type="match status" value="1"/>
</dbReference>
<gene>
    <name evidence="7" type="ORF">G9U51_13475</name>
</gene>
<feature type="transmembrane region" description="Helical" evidence="5">
    <location>
        <begin position="144"/>
        <end position="163"/>
    </location>
</feature>
<protein>
    <submittedName>
        <fullName evidence="7">Phosphatase PAP2 family protein</fullName>
    </submittedName>
</protein>
<proteinExistence type="predicted"/>
<accession>A0A967B2I3</accession>
<comment type="subcellular location">
    <subcellularLocation>
        <location evidence="1">Membrane</location>
        <topology evidence="1">Multi-pass membrane protein</topology>
    </subcellularLocation>
</comment>
<keyword evidence="4 5" id="KW-0472">Membrane</keyword>
<feature type="transmembrane region" description="Helical" evidence="5">
    <location>
        <begin position="193"/>
        <end position="215"/>
    </location>
</feature>
<keyword evidence="3 5" id="KW-1133">Transmembrane helix</keyword>
<comment type="caution">
    <text evidence="7">The sequence shown here is derived from an EMBL/GenBank/DDBJ whole genome shotgun (WGS) entry which is preliminary data.</text>
</comment>
<name>A0A967B2I3_9MICO</name>
<sequence>MLFLDICYEKLRNLVPAQKQVAINRGEKVLEVTQHMGLSFEPVMNHWVASNPVIAHLANYYYTVFHLPMTAGVLIWIFWKHPRLYRSIRSALVITTAIALVSFYVLPMAPPRLLPSGQFVDVSHLYPTWGSWSSPTVAEHSNQYAAMPSLHVAWALWCGLVVFNVAKTKWVRIAGLIYPLLTFLVVVGTANHFAIDAVAGGLVITISFGVVWALYGHSAFQSALTREELTLTSTPPRVGVRTAASQFVRR</sequence>
<feature type="transmembrane region" description="Helical" evidence="5">
    <location>
        <begin position="60"/>
        <end position="79"/>
    </location>
</feature>
<evidence type="ECO:0000256" key="4">
    <source>
        <dbReference type="ARBA" id="ARBA00023136"/>
    </source>
</evidence>
<feature type="domain" description="Inositolphosphotransferase Aur1/Ipt1" evidence="6">
    <location>
        <begin position="28"/>
        <end position="209"/>
    </location>
</feature>
<evidence type="ECO:0000259" key="6">
    <source>
        <dbReference type="Pfam" id="PF14378"/>
    </source>
</evidence>
<keyword evidence="2 5" id="KW-0812">Transmembrane</keyword>
<feature type="transmembrane region" description="Helical" evidence="5">
    <location>
        <begin position="91"/>
        <end position="109"/>
    </location>
</feature>
<dbReference type="PANTHER" id="PTHR31310:SF7">
    <property type="entry name" value="PA-PHOSPHATASE RELATED-FAMILY PROTEIN DDB_G0268928"/>
    <property type="match status" value="1"/>
</dbReference>